<feature type="transmembrane region" description="Helical" evidence="7">
    <location>
        <begin position="442"/>
        <end position="459"/>
    </location>
</feature>
<dbReference type="RefSeq" id="WP_015614244.1">
    <property type="nucleotide sequence ID" value="NC_021182.1"/>
</dbReference>
<feature type="transmembrane region" description="Helical" evidence="7">
    <location>
        <begin position="358"/>
        <end position="384"/>
    </location>
</feature>
<evidence type="ECO:0000256" key="1">
    <source>
        <dbReference type="ARBA" id="ARBA00004651"/>
    </source>
</evidence>
<dbReference type="STRING" id="86416.Clopa_0903"/>
<feature type="transmembrane region" description="Helical" evidence="7">
    <location>
        <begin position="138"/>
        <end position="157"/>
    </location>
</feature>
<dbReference type="PROSITE" id="PS50850">
    <property type="entry name" value="MFS"/>
    <property type="match status" value="1"/>
</dbReference>
<protein>
    <submittedName>
        <fullName evidence="9">Drug resistance transporter, EmrB/QacA subfamily</fullName>
    </submittedName>
</protein>
<dbReference type="EMBL" id="CP003261">
    <property type="protein sequence ID" value="AGK95920.1"/>
    <property type="molecule type" value="Genomic_DNA"/>
</dbReference>
<reference evidence="9 10" key="1">
    <citation type="submission" date="2012-01" db="EMBL/GenBank/DDBJ databases">
        <title>Complete sequence of chromosome of Clostridium pasteurianum BC1.</title>
        <authorList>
            <consortium name="US DOE Joint Genome Institute"/>
            <person name="Lucas S."/>
            <person name="Han J."/>
            <person name="Lapidus A."/>
            <person name="Cheng J.-F."/>
            <person name="Goodwin L."/>
            <person name="Pitluck S."/>
            <person name="Peters L."/>
            <person name="Mikhailova N."/>
            <person name="Teshima H."/>
            <person name="Detter J.C."/>
            <person name="Han C."/>
            <person name="Tapia R."/>
            <person name="Land M."/>
            <person name="Hauser L."/>
            <person name="Kyrpides N."/>
            <person name="Ivanova N."/>
            <person name="Pagani I."/>
            <person name="Dunn J."/>
            <person name="Taghavi S."/>
            <person name="Francis A."/>
            <person name="van der Lelie D."/>
            <person name="Woyke T."/>
        </authorList>
    </citation>
    <scope>NUCLEOTIDE SEQUENCE [LARGE SCALE GENOMIC DNA]</scope>
    <source>
        <strain evidence="9 10">BC1</strain>
    </source>
</reference>
<dbReference type="Pfam" id="PF07690">
    <property type="entry name" value="MFS_1"/>
    <property type="match status" value="1"/>
</dbReference>
<dbReference type="CDD" id="cd17503">
    <property type="entry name" value="MFS_LmrB_MDR_like"/>
    <property type="match status" value="1"/>
</dbReference>
<evidence type="ECO:0000259" key="8">
    <source>
        <dbReference type="PROSITE" id="PS50850"/>
    </source>
</evidence>
<feature type="transmembrane region" description="Helical" evidence="7">
    <location>
        <begin position="53"/>
        <end position="73"/>
    </location>
</feature>
<evidence type="ECO:0000256" key="7">
    <source>
        <dbReference type="SAM" id="Phobius"/>
    </source>
</evidence>
<evidence type="ECO:0000256" key="3">
    <source>
        <dbReference type="ARBA" id="ARBA00022475"/>
    </source>
</evidence>
<dbReference type="GO" id="GO:0005886">
    <property type="term" value="C:plasma membrane"/>
    <property type="evidence" value="ECO:0007669"/>
    <property type="project" value="UniProtKB-SubCell"/>
</dbReference>
<keyword evidence="3" id="KW-1003">Cell membrane</keyword>
<feature type="transmembrane region" description="Helical" evidence="7">
    <location>
        <begin position="12"/>
        <end position="33"/>
    </location>
</feature>
<feature type="transmembrane region" description="Helical" evidence="7">
    <location>
        <begin position="405"/>
        <end position="422"/>
    </location>
</feature>
<dbReference type="Proteomes" id="UP000013523">
    <property type="component" value="Chromosome"/>
</dbReference>
<evidence type="ECO:0000256" key="2">
    <source>
        <dbReference type="ARBA" id="ARBA00022448"/>
    </source>
</evidence>
<sequence length="476" mass="51691">MNNTTSLKPSNRNAIVLVFIIGAFVAILNQTLLVTALPHIMRSFNITADKAQWLTTAFMLVNGIFIPITAFLIERYSTRALFIFSMGIFSVGTLIAAVSPNFTILLIARILQAVGAGAMMPLMQTVFIIIFPKEKRGAAMGMIGLVIAFAPAIGPTLSGWIVDRFSWNYLFYIILPIAVIDLIVSLFILKNVTEQKESNLDILSVILSVLGFGGILYGFSTAGANGWSDGWVIATLVVGIISLLLFVWRQLKIKSPILEFRVFKDRIFTLTTILGTIAFSMMMAIETILPIYTQNMRGISAFHSGLMLLPGAVMMAIMSPVAGIIFDKIGSKLLAFVGLGIITVTTFLFSSLNLNTSVTFIVIVYAVRMAGIAMILMPLTTAGLNALPNRLIAHGTAMNNTFRQVGASMGTAVLISIMSNWGKNGKYANPLDAQVAGMHTSFIIAAVISLSAVFMVFLLKSDRKTMESEEILEEAN</sequence>
<feature type="transmembrane region" description="Helical" evidence="7">
    <location>
        <begin position="231"/>
        <end position="248"/>
    </location>
</feature>
<dbReference type="SUPFAM" id="SSF103473">
    <property type="entry name" value="MFS general substrate transporter"/>
    <property type="match status" value="1"/>
</dbReference>
<gene>
    <name evidence="9" type="ORF">Clopa_0903</name>
</gene>
<keyword evidence="6 7" id="KW-0472">Membrane</keyword>
<comment type="subcellular location">
    <subcellularLocation>
        <location evidence="1">Cell membrane</location>
        <topology evidence="1">Multi-pass membrane protein</topology>
    </subcellularLocation>
</comment>
<organism evidence="9 10">
    <name type="scientific">Clostridium pasteurianum BC1</name>
    <dbReference type="NCBI Taxonomy" id="86416"/>
    <lineage>
        <taxon>Bacteria</taxon>
        <taxon>Bacillati</taxon>
        <taxon>Bacillota</taxon>
        <taxon>Clostridia</taxon>
        <taxon>Eubacteriales</taxon>
        <taxon>Clostridiaceae</taxon>
        <taxon>Clostridium</taxon>
    </lineage>
</organism>
<dbReference type="AlphaFoldDB" id="R4K8F3"/>
<dbReference type="GO" id="GO:0022857">
    <property type="term" value="F:transmembrane transporter activity"/>
    <property type="evidence" value="ECO:0007669"/>
    <property type="project" value="InterPro"/>
</dbReference>
<keyword evidence="2" id="KW-0813">Transport</keyword>
<keyword evidence="10" id="KW-1185">Reference proteome</keyword>
<feature type="transmembrane region" description="Helical" evidence="7">
    <location>
        <begin position="110"/>
        <end position="131"/>
    </location>
</feature>
<evidence type="ECO:0000313" key="9">
    <source>
        <dbReference type="EMBL" id="AGK95920.1"/>
    </source>
</evidence>
<dbReference type="InterPro" id="IPR020846">
    <property type="entry name" value="MFS_dom"/>
</dbReference>
<keyword evidence="5 7" id="KW-1133">Transmembrane helix</keyword>
<name>R4K8F3_CLOPA</name>
<dbReference type="Gene3D" id="1.20.1250.20">
    <property type="entry name" value="MFS general substrate transporter like domains"/>
    <property type="match status" value="1"/>
</dbReference>
<feature type="transmembrane region" description="Helical" evidence="7">
    <location>
        <begin position="80"/>
        <end position="98"/>
    </location>
</feature>
<dbReference type="eggNOG" id="COG2814">
    <property type="taxonomic scope" value="Bacteria"/>
</dbReference>
<feature type="transmembrane region" description="Helical" evidence="7">
    <location>
        <begin position="268"/>
        <end position="292"/>
    </location>
</feature>
<dbReference type="KEGG" id="cpas:Clopa_0903"/>
<dbReference type="PATRIC" id="fig|86416.3.peg.892"/>
<dbReference type="HOGENOM" id="CLU_000960_28_0_9"/>
<dbReference type="PRINTS" id="PR01036">
    <property type="entry name" value="TCRTETB"/>
</dbReference>
<dbReference type="OrthoDB" id="102502at2"/>
<evidence type="ECO:0000313" key="10">
    <source>
        <dbReference type="Proteomes" id="UP000013523"/>
    </source>
</evidence>
<accession>R4K8F3</accession>
<dbReference type="NCBIfam" id="TIGR00711">
    <property type="entry name" value="efflux_EmrB"/>
    <property type="match status" value="1"/>
</dbReference>
<dbReference type="InterPro" id="IPR004638">
    <property type="entry name" value="EmrB-like"/>
</dbReference>
<keyword evidence="4 7" id="KW-0812">Transmembrane</keyword>
<evidence type="ECO:0000256" key="4">
    <source>
        <dbReference type="ARBA" id="ARBA00022692"/>
    </source>
</evidence>
<feature type="transmembrane region" description="Helical" evidence="7">
    <location>
        <begin position="200"/>
        <end position="219"/>
    </location>
</feature>
<dbReference type="PANTHER" id="PTHR42718:SF24">
    <property type="entry name" value="MAJOR FACILITATOR SUPERFAMILY (MFS) PROFILE DOMAIN-CONTAINING PROTEIN"/>
    <property type="match status" value="1"/>
</dbReference>
<feature type="transmembrane region" description="Helical" evidence="7">
    <location>
        <begin position="169"/>
        <end position="188"/>
    </location>
</feature>
<feature type="transmembrane region" description="Helical" evidence="7">
    <location>
        <begin position="333"/>
        <end position="352"/>
    </location>
</feature>
<feature type="transmembrane region" description="Helical" evidence="7">
    <location>
        <begin position="304"/>
        <end position="326"/>
    </location>
</feature>
<dbReference type="InterPro" id="IPR036259">
    <property type="entry name" value="MFS_trans_sf"/>
</dbReference>
<proteinExistence type="predicted"/>
<evidence type="ECO:0000256" key="6">
    <source>
        <dbReference type="ARBA" id="ARBA00023136"/>
    </source>
</evidence>
<dbReference type="InterPro" id="IPR011701">
    <property type="entry name" value="MFS"/>
</dbReference>
<feature type="domain" description="Major facilitator superfamily (MFS) profile" evidence="8">
    <location>
        <begin position="15"/>
        <end position="464"/>
    </location>
</feature>
<dbReference type="Gene3D" id="1.20.1720.10">
    <property type="entry name" value="Multidrug resistance protein D"/>
    <property type="match status" value="1"/>
</dbReference>
<evidence type="ECO:0000256" key="5">
    <source>
        <dbReference type="ARBA" id="ARBA00022989"/>
    </source>
</evidence>
<dbReference type="PANTHER" id="PTHR42718">
    <property type="entry name" value="MAJOR FACILITATOR SUPERFAMILY MULTIDRUG TRANSPORTER MFSC"/>
    <property type="match status" value="1"/>
</dbReference>